<evidence type="ECO:0000256" key="4">
    <source>
        <dbReference type="ARBA" id="ARBA00022692"/>
    </source>
</evidence>
<feature type="transmembrane region" description="Helical" evidence="7">
    <location>
        <begin position="242"/>
        <end position="264"/>
    </location>
</feature>
<keyword evidence="6 7" id="KW-0472">Membrane</keyword>
<feature type="transmembrane region" description="Helical" evidence="7">
    <location>
        <begin position="109"/>
        <end position="130"/>
    </location>
</feature>
<evidence type="ECO:0000256" key="1">
    <source>
        <dbReference type="ARBA" id="ARBA00004651"/>
    </source>
</evidence>
<keyword evidence="5 7" id="KW-1133">Transmembrane helix</keyword>
<dbReference type="EMBL" id="JACHMM010000001">
    <property type="protein sequence ID" value="MBB5790591.1"/>
    <property type="molecule type" value="Genomic_DNA"/>
</dbReference>
<dbReference type="AlphaFoldDB" id="A0A7W9GVN5"/>
<keyword evidence="2 7" id="KW-0813">Transport</keyword>
<keyword evidence="3" id="KW-1003">Cell membrane</keyword>
<keyword evidence="10" id="KW-1185">Reference proteome</keyword>
<evidence type="ECO:0000313" key="9">
    <source>
        <dbReference type="EMBL" id="MBB5790591.1"/>
    </source>
</evidence>
<proteinExistence type="inferred from homology"/>
<dbReference type="CDD" id="cd06261">
    <property type="entry name" value="TM_PBP2"/>
    <property type="match status" value="1"/>
</dbReference>
<dbReference type="InterPro" id="IPR035906">
    <property type="entry name" value="MetI-like_sf"/>
</dbReference>
<evidence type="ECO:0000256" key="3">
    <source>
        <dbReference type="ARBA" id="ARBA00022475"/>
    </source>
</evidence>
<dbReference type="SUPFAM" id="SSF161098">
    <property type="entry name" value="MetI-like"/>
    <property type="match status" value="1"/>
</dbReference>
<evidence type="ECO:0000259" key="8">
    <source>
        <dbReference type="PROSITE" id="PS50928"/>
    </source>
</evidence>
<dbReference type="Proteomes" id="UP000542813">
    <property type="component" value="Unassembled WGS sequence"/>
</dbReference>
<evidence type="ECO:0000313" key="10">
    <source>
        <dbReference type="Proteomes" id="UP000542813"/>
    </source>
</evidence>
<feature type="domain" description="ABC transmembrane type-1" evidence="8">
    <location>
        <begin position="74"/>
        <end position="264"/>
    </location>
</feature>
<keyword evidence="4 7" id="KW-0812">Transmembrane</keyword>
<dbReference type="InterPro" id="IPR000515">
    <property type="entry name" value="MetI-like"/>
</dbReference>
<dbReference type="PROSITE" id="PS50928">
    <property type="entry name" value="ABC_TM1"/>
    <property type="match status" value="1"/>
</dbReference>
<reference evidence="9 10" key="1">
    <citation type="submission" date="2020-08" db="EMBL/GenBank/DDBJ databases">
        <title>Sequencing the genomes of 1000 actinobacteria strains.</title>
        <authorList>
            <person name="Klenk H.-P."/>
        </authorList>
    </citation>
    <scope>NUCLEOTIDE SEQUENCE [LARGE SCALE GENOMIC DNA]</scope>
    <source>
        <strain evidence="9 10">DSM 102122</strain>
    </source>
</reference>
<protein>
    <submittedName>
        <fullName evidence="9">ABC-type glycerol-3-phosphate transport system permease component</fullName>
    </submittedName>
</protein>
<gene>
    <name evidence="9" type="ORF">HD601_005166</name>
</gene>
<evidence type="ECO:0000256" key="6">
    <source>
        <dbReference type="ARBA" id="ARBA00023136"/>
    </source>
</evidence>
<evidence type="ECO:0000256" key="2">
    <source>
        <dbReference type="ARBA" id="ARBA00022448"/>
    </source>
</evidence>
<feature type="transmembrane region" description="Helical" evidence="7">
    <location>
        <begin position="12"/>
        <end position="37"/>
    </location>
</feature>
<dbReference type="PANTHER" id="PTHR43744">
    <property type="entry name" value="ABC TRANSPORTER PERMEASE PROTEIN MG189-RELATED-RELATED"/>
    <property type="match status" value="1"/>
</dbReference>
<dbReference type="GO" id="GO:0005886">
    <property type="term" value="C:plasma membrane"/>
    <property type="evidence" value="ECO:0007669"/>
    <property type="project" value="UniProtKB-SubCell"/>
</dbReference>
<feature type="transmembrane region" description="Helical" evidence="7">
    <location>
        <begin position="73"/>
        <end position="97"/>
    </location>
</feature>
<comment type="subcellular location">
    <subcellularLocation>
        <location evidence="1 7">Cell membrane</location>
        <topology evidence="1 7">Multi-pass membrane protein</topology>
    </subcellularLocation>
</comment>
<dbReference type="PROSITE" id="PS51318">
    <property type="entry name" value="TAT"/>
    <property type="match status" value="1"/>
</dbReference>
<evidence type="ECO:0000256" key="5">
    <source>
        <dbReference type="ARBA" id="ARBA00022989"/>
    </source>
</evidence>
<dbReference type="Pfam" id="PF00528">
    <property type="entry name" value="BPD_transp_1"/>
    <property type="match status" value="1"/>
</dbReference>
<comment type="similarity">
    <text evidence="7">Belongs to the binding-protein-dependent transport system permease family.</text>
</comment>
<feature type="transmembrane region" description="Helical" evidence="7">
    <location>
        <begin position="142"/>
        <end position="160"/>
    </location>
</feature>
<name>A0A7W9GVN5_9ACTN</name>
<accession>A0A7W9GVN5</accession>
<dbReference type="GO" id="GO:0055085">
    <property type="term" value="P:transmembrane transport"/>
    <property type="evidence" value="ECO:0007669"/>
    <property type="project" value="InterPro"/>
</dbReference>
<evidence type="ECO:0000256" key="7">
    <source>
        <dbReference type="RuleBase" id="RU363032"/>
    </source>
</evidence>
<sequence length="278" mass="29786">MSRPTGRRRRTLLRGLAHVPLLLVAAAIAFPVLWAVATSVKPTAVLYDLNPFAATPTLVHYRSALDALPVVRLVLNTAVMSAAVALGQLTVATLAAYGLTQYRFRTRRLAFALLIGTALVPQQALVVPHYLLVSRLGLLDSYAGLVLPQLASSALAVFLLRQQLAVFPAELIESAKLAGASDRLILLRIVVPNLRPVLVAVGIVVFIQTWNEYLWPLLATSGTSRATVQVGLRIFETEQGTAWGPLMAAASLVAAPLVVAYALAQRRVTDAFLRSGLG</sequence>
<dbReference type="PANTHER" id="PTHR43744:SF8">
    <property type="entry name" value="SN-GLYCEROL-3-PHOSPHATE TRANSPORT SYSTEM PERMEASE PROTEIN UGPE"/>
    <property type="match status" value="1"/>
</dbReference>
<dbReference type="InterPro" id="IPR006311">
    <property type="entry name" value="TAT_signal"/>
</dbReference>
<comment type="caution">
    <text evidence="9">The sequence shown here is derived from an EMBL/GenBank/DDBJ whole genome shotgun (WGS) entry which is preliminary data.</text>
</comment>
<dbReference type="Gene3D" id="1.10.3720.10">
    <property type="entry name" value="MetI-like"/>
    <property type="match status" value="1"/>
</dbReference>
<organism evidence="9 10">
    <name type="scientific">Jiangella mangrovi</name>
    <dbReference type="NCBI Taxonomy" id="1524084"/>
    <lineage>
        <taxon>Bacteria</taxon>
        <taxon>Bacillati</taxon>
        <taxon>Actinomycetota</taxon>
        <taxon>Actinomycetes</taxon>
        <taxon>Jiangellales</taxon>
        <taxon>Jiangellaceae</taxon>
        <taxon>Jiangella</taxon>
    </lineage>
</organism>
<feature type="transmembrane region" description="Helical" evidence="7">
    <location>
        <begin position="185"/>
        <end position="207"/>
    </location>
</feature>
<dbReference type="RefSeq" id="WP_184826765.1">
    <property type="nucleotide sequence ID" value="NZ_JACHMM010000001.1"/>
</dbReference>